<accession>A0A0N5B3L3</accession>
<dbReference type="STRING" id="174720.A0A0N5B3L3"/>
<proteinExistence type="predicted"/>
<dbReference type="WBParaSite" id="SPAL_0000066700.1">
    <property type="protein sequence ID" value="SPAL_0000066700.1"/>
    <property type="gene ID" value="SPAL_0000066700"/>
</dbReference>
<dbReference type="AlphaFoldDB" id="A0A0N5B3L3"/>
<dbReference type="PANTHER" id="PTHR13102">
    <property type="entry name" value="NUCLEOLAR PROTEIN 9"/>
    <property type="match status" value="1"/>
</dbReference>
<dbReference type="GO" id="GO:0000480">
    <property type="term" value="P:endonucleolytic cleavage in 5'-ETS of tricistronic rRNA transcript (SSU-rRNA, 5.8S rRNA, LSU-rRNA)"/>
    <property type="evidence" value="ECO:0007669"/>
    <property type="project" value="TreeGrafter"/>
</dbReference>
<dbReference type="InterPro" id="IPR040000">
    <property type="entry name" value="NOP9"/>
</dbReference>
<dbReference type="GO" id="GO:0003723">
    <property type="term" value="F:RNA binding"/>
    <property type="evidence" value="ECO:0007669"/>
    <property type="project" value="InterPro"/>
</dbReference>
<keyword evidence="1" id="KW-1185">Reference proteome</keyword>
<dbReference type="PANTHER" id="PTHR13102:SF0">
    <property type="entry name" value="NUCLEOLAR PROTEIN 9"/>
    <property type="match status" value="1"/>
</dbReference>
<dbReference type="GO" id="GO:0000447">
    <property type="term" value="P:endonucleolytic cleavage in ITS1 to separate SSU-rRNA from 5.8S rRNA and LSU-rRNA from tricistronic rRNA transcript (SSU-rRNA, 5.8S rRNA, LSU-rRNA)"/>
    <property type="evidence" value="ECO:0007669"/>
    <property type="project" value="TreeGrafter"/>
</dbReference>
<reference evidence="2" key="1">
    <citation type="submission" date="2017-02" db="UniProtKB">
        <authorList>
            <consortium name="WormBaseParasite"/>
        </authorList>
    </citation>
    <scope>IDENTIFICATION</scope>
</reference>
<evidence type="ECO:0000313" key="2">
    <source>
        <dbReference type="WBParaSite" id="SPAL_0000066700.1"/>
    </source>
</evidence>
<dbReference type="GO" id="GO:0030688">
    <property type="term" value="C:preribosome, small subunit precursor"/>
    <property type="evidence" value="ECO:0007669"/>
    <property type="project" value="TreeGrafter"/>
</dbReference>
<dbReference type="Gene3D" id="1.25.10.10">
    <property type="entry name" value="Leucine-rich Repeat Variant"/>
    <property type="match status" value="1"/>
</dbReference>
<dbReference type="Proteomes" id="UP000046392">
    <property type="component" value="Unplaced"/>
</dbReference>
<dbReference type="GO" id="GO:0005730">
    <property type="term" value="C:nucleolus"/>
    <property type="evidence" value="ECO:0007669"/>
    <property type="project" value="TreeGrafter"/>
</dbReference>
<dbReference type="SUPFAM" id="SSF48371">
    <property type="entry name" value="ARM repeat"/>
    <property type="match status" value="1"/>
</dbReference>
<organism evidence="1 2">
    <name type="scientific">Strongyloides papillosus</name>
    <name type="common">Intestinal threadworm</name>
    <dbReference type="NCBI Taxonomy" id="174720"/>
    <lineage>
        <taxon>Eukaryota</taxon>
        <taxon>Metazoa</taxon>
        <taxon>Ecdysozoa</taxon>
        <taxon>Nematoda</taxon>
        <taxon>Chromadorea</taxon>
        <taxon>Rhabditida</taxon>
        <taxon>Tylenchina</taxon>
        <taxon>Panagrolaimomorpha</taxon>
        <taxon>Strongyloidoidea</taxon>
        <taxon>Strongyloididae</taxon>
        <taxon>Strongyloides</taxon>
    </lineage>
</organism>
<dbReference type="InterPro" id="IPR016024">
    <property type="entry name" value="ARM-type_fold"/>
</dbReference>
<dbReference type="GO" id="GO:0000056">
    <property type="term" value="P:ribosomal small subunit export from nucleus"/>
    <property type="evidence" value="ECO:0007669"/>
    <property type="project" value="TreeGrafter"/>
</dbReference>
<dbReference type="GO" id="GO:0030686">
    <property type="term" value="C:90S preribosome"/>
    <property type="evidence" value="ECO:0007669"/>
    <property type="project" value="TreeGrafter"/>
</dbReference>
<dbReference type="GO" id="GO:0000472">
    <property type="term" value="P:endonucleolytic cleavage to generate mature 5'-end of SSU-rRNA from (SSU-rRNA, 5.8S rRNA, LSU-rRNA)"/>
    <property type="evidence" value="ECO:0007669"/>
    <property type="project" value="TreeGrafter"/>
</dbReference>
<protein>
    <submittedName>
        <fullName evidence="2">PUM-HD domain-containing protein</fullName>
    </submittedName>
</protein>
<sequence length="553" mass="64161">MSFKRKDQKSGGQIPHKKRRTLNQKIVRGAIPINPDDNPSYEEANEWYNYMNKLKEDGATTDDLCIKQIINTLKTHEAVVLEHGHTCKLVEELFKTRKEAQLEFLKNLFENNKEDAVTKVFFEKSASYTLESWLRTFATPIPEGYTSVIEKFLQYLDSSIQKVIYSPPASNLLRTILELIGITSKLRKEKSKKIKISAEGKKKYEKLEEAHKKIVDSFLFGEFALELKNFPDHSYLIQDILKSCRFLHYDSIKRYFEKIWSNNSENAIISSMKNQSSSPVWECFIELLKDADLGLVKALFEMNIVDLSIHNIANFTVGKFLLNHGSISRSLFELILPNIDKYIEGSYHNIIEAILAEAKANLEFKDIFFNWFKEAYGKPTKGITYAKFITDGVEGEYELSPNKEISFNVQKLTPIKIKCMKGFFELQPVGTSQFFENLSEKCFLELIVVRQGTSLLESFVGQFKEADIGADWLIGKLGKNLEQLLLGKSSVFIFLTLWKTNLSLERREEVLKKVVECRQNSTVKHKYSRLMDDINYQMYLENKKAWTRKYERK</sequence>
<dbReference type="InterPro" id="IPR011989">
    <property type="entry name" value="ARM-like"/>
</dbReference>
<evidence type="ECO:0000313" key="1">
    <source>
        <dbReference type="Proteomes" id="UP000046392"/>
    </source>
</evidence>
<name>A0A0N5B3L3_STREA</name>